<feature type="region of interest" description="Disordered" evidence="1">
    <location>
        <begin position="118"/>
        <end position="143"/>
    </location>
</feature>
<evidence type="ECO:0000313" key="3">
    <source>
        <dbReference type="Proteomes" id="UP000250235"/>
    </source>
</evidence>
<evidence type="ECO:0000256" key="1">
    <source>
        <dbReference type="SAM" id="MobiDB-lite"/>
    </source>
</evidence>
<evidence type="ECO:0000313" key="2">
    <source>
        <dbReference type="EMBL" id="KZV29069.1"/>
    </source>
</evidence>
<reference evidence="2 3" key="1">
    <citation type="journal article" date="2015" name="Proc. Natl. Acad. Sci. U.S.A.">
        <title>The resurrection genome of Boea hygrometrica: A blueprint for survival of dehydration.</title>
        <authorList>
            <person name="Xiao L."/>
            <person name="Yang G."/>
            <person name="Zhang L."/>
            <person name="Yang X."/>
            <person name="Zhao S."/>
            <person name="Ji Z."/>
            <person name="Zhou Q."/>
            <person name="Hu M."/>
            <person name="Wang Y."/>
            <person name="Chen M."/>
            <person name="Xu Y."/>
            <person name="Jin H."/>
            <person name="Xiao X."/>
            <person name="Hu G."/>
            <person name="Bao F."/>
            <person name="Hu Y."/>
            <person name="Wan P."/>
            <person name="Li L."/>
            <person name="Deng X."/>
            <person name="Kuang T."/>
            <person name="Xiang C."/>
            <person name="Zhu J.K."/>
            <person name="Oliver M.J."/>
            <person name="He Y."/>
        </authorList>
    </citation>
    <scope>NUCLEOTIDE SEQUENCE [LARGE SCALE GENOMIC DNA]</scope>
    <source>
        <strain evidence="3">cv. XS01</strain>
    </source>
</reference>
<name>A0A2Z7BB90_9LAMI</name>
<sequence length="208" mass="22809">MVRNQCASRRHPACTTAAIGRPSLSLVARPAARKLRNQCAKSWQPAGHHEAANRGQHAGTARAYACGGGCAVMHGGAFAGFLKLFLRNRPRRLGYSIGYPRMRASGESSTMKHRLLHASGSHPIPPPNDPIPRSENSKTRFRRPKRRNLAEKRFRSTAKLLSLARWTVSEGVALVSCENMQAGSDVKKITNQMLNSRAVESDVEDKSS</sequence>
<keyword evidence="3" id="KW-1185">Reference proteome</keyword>
<protein>
    <submittedName>
        <fullName evidence="2">Uncharacterized protein</fullName>
    </submittedName>
</protein>
<proteinExistence type="predicted"/>
<dbReference type="Proteomes" id="UP000250235">
    <property type="component" value="Unassembled WGS sequence"/>
</dbReference>
<dbReference type="EMBL" id="KV009585">
    <property type="protein sequence ID" value="KZV29069.1"/>
    <property type="molecule type" value="Genomic_DNA"/>
</dbReference>
<organism evidence="2 3">
    <name type="scientific">Dorcoceras hygrometricum</name>
    <dbReference type="NCBI Taxonomy" id="472368"/>
    <lineage>
        <taxon>Eukaryota</taxon>
        <taxon>Viridiplantae</taxon>
        <taxon>Streptophyta</taxon>
        <taxon>Embryophyta</taxon>
        <taxon>Tracheophyta</taxon>
        <taxon>Spermatophyta</taxon>
        <taxon>Magnoliopsida</taxon>
        <taxon>eudicotyledons</taxon>
        <taxon>Gunneridae</taxon>
        <taxon>Pentapetalae</taxon>
        <taxon>asterids</taxon>
        <taxon>lamiids</taxon>
        <taxon>Lamiales</taxon>
        <taxon>Gesneriaceae</taxon>
        <taxon>Didymocarpoideae</taxon>
        <taxon>Trichosporeae</taxon>
        <taxon>Loxocarpinae</taxon>
        <taxon>Dorcoceras</taxon>
    </lineage>
</organism>
<gene>
    <name evidence="2" type="ORF">F511_16384</name>
</gene>
<accession>A0A2Z7BB90</accession>
<dbReference type="AlphaFoldDB" id="A0A2Z7BB90"/>